<evidence type="ECO:0000313" key="2">
    <source>
        <dbReference type="EMBL" id="QIA63102.1"/>
    </source>
</evidence>
<evidence type="ECO:0000256" key="1">
    <source>
        <dbReference type="SAM" id="SignalP"/>
    </source>
</evidence>
<dbReference type="Proteomes" id="UP000464262">
    <property type="component" value="Chromosome 1"/>
</dbReference>
<reference evidence="2 3" key="1">
    <citation type="submission" date="2020-01" db="EMBL/GenBank/DDBJ databases">
        <title>Whole genome and functional gene identification of agarase of Vibrio HN897.</title>
        <authorList>
            <person name="Liu Y."/>
            <person name="Zhao Z."/>
        </authorList>
    </citation>
    <scope>NUCLEOTIDE SEQUENCE [LARGE SCALE GENOMIC DNA]</scope>
    <source>
        <strain evidence="2 3">HN897</strain>
    </source>
</reference>
<dbReference type="EMBL" id="CP047475">
    <property type="protein sequence ID" value="QIA63102.1"/>
    <property type="molecule type" value="Genomic_DNA"/>
</dbReference>
<dbReference type="RefSeq" id="WP_164648007.1">
    <property type="nucleotide sequence ID" value="NZ_CP047475.1"/>
</dbReference>
<dbReference type="KEGG" id="vas:GT360_06065"/>
<feature type="signal peptide" evidence="1">
    <location>
        <begin position="1"/>
        <end position="20"/>
    </location>
</feature>
<evidence type="ECO:0000313" key="3">
    <source>
        <dbReference type="Proteomes" id="UP000464262"/>
    </source>
</evidence>
<dbReference type="AlphaFoldDB" id="A0A7Z2T2J3"/>
<protein>
    <submittedName>
        <fullName evidence="2">Uncharacterized protein</fullName>
    </submittedName>
</protein>
<organism evidence="2 3">
    <name type="scientific">Vibrio astriarenae</name>
    <dbReference type="NCBI Taxonomy" id="1481923"/>
    <lineage>
        <taxon>Bacteria</taxon>
        <taxon>Pseudomonadati</taxon>
        <taxon>Pseudomonadota</taxon>
        <taxon>Gammaproteobacteria</taxon>
        <taxon>Vibrionales</taxon>
        <taxon>Vibrionaceae</taxon>
        <taxon>Vibrio</taxon>
    </lineage>
</organism>
<sequence>MKKLLLVTAIIIGSIGTAQADVFSEAVKTGANAGAAEYCLDRHAGDNKSKWRLLKVKTTKAYGDLNKEERTKALIARKAAEDGEYLGDKLDGKRCNSLRKMMYVKY</sequence>
<feature type="chain" id="PRO_5030888307" evidence="1">
    <location>
        <begin position="21"/>
        <end position="106"/>
    </location>
</feature>
<proteinExistence type="predicted"/>
<name>A0A7Z2T2J3_9VIBR</name>
<gene>
    <name evidence="2" type="ORF">GT360_06065</name>
</gene>
<keyword evidence="3" id="KW-1185">Reference proteome</keyword>
<accession>A0A7Z2T2J3</accession>
<keyword evidence="1" id="KW-0732">Signal</keyword>